<feature type="transmembrane region" description="Helical" evidence="5">
    <location>
        <begin position="107"/>
        <end position="126"/>
    </location>
</feature>
<dbReference type="InterPro" id="IPR032808">
    <property type="entry name" value="DoxX"/>
</dbReference>
<keyword evidence="4 5" id="KW-0472">Membrane</keyword>
<dbReference type="EMBL" id="QUAB01000044">
    <property type="protein sequence ID" value="REJ04993.1"/>
    <property type="molecule type" value="Genomic_DNA"/>
</dbReference>
<gene>
    <name evidence="6" type="ORF">DY023_12150</name>
</gene>
<proteinExistence type="predicted"/>
<accession>A0A371NSD3</accession>
<evidence type="ECO:0000313" key="7">
    <source>
        <dbReference type="Proteomes" id="UP000262172"/>
    </source>
</evidence>
<evidence type="ECO:0000256" key="3">
    <source>
        <dbReference type="ARBA" id="ARBA00022989"/>
    </source>
</evidence>
<sequence length="128" mass="13525">MNIALWILTGALALAYGVGGASQILLTKARYRAFGASQHWVDDFSAGKIKAIGTIKLIGVAGLVLPPLVGIMPELSPVAACGLALLMSGAATTRFRRSEWAYMAGDTAYMLAFIFVAWGRFVLAPYGS</sequence>
<dbReference type="OrthoDB" id="3482063at2"/>
<evidence type="ECO:0000256" key="2">
    <source>
        <dbReference type="ARBA" id="ARBA00022692"/>
    </source>
</evidence>
<evidence type="ECO:0000256" key="4">
    <source>
        <dbReference type="ARBA" id="ARBA00023136"/>
    </source>
</evidence>
<dbReference type="Pfam" id="PF13564">
    <property type="entry name" value="DoxX_2"/>
    <property type="match status" value="1"/>
</dbReference>
<organism evidence="6 7">
    <name type="scientific">Microbacterium bovistercoris</name>
    <dbReference type="NCBI Taxonomy" id="2293570"/>
    <lineage>
        <taxon>Bacteria</taxon>
        <taxon>Bacillati</taxon>
        <taxon>Actinomycetota</taxon>
        <taxon>Actinomycetes</taxon>
        <taxon>Micrococcales</taxon>
        <taxon>Microbacteriaceae</taxon>
        <taxon>Microbacterium</taxon>
    </lineage>
</organism>
<comment type="subcellular location">
    <subcellularLocation>
        <location evidence="1">Membrane</location>
        <topology evidence="1">Multi-pass membrane protein</topology>
    </subcellularLocation>
</comment>
<evidence type="ECO:0000256" key="5">
    <source>
        <dbReference type="SAM" id="Phobius"/>
    </source>
</evidence>
<name>A0A371NSD3_9MICO</name>
<keyword evidence="7" id="KW-1185">Reference proteome</keyword>
<keyword evidence="2 5" id="KW-0812">Transmembrane</keyword>
<reference evidence="6 7" key="1">
    <citation type="submission" date="2018-08" db="EMBL/GenBank/DDBJ databases">
        <title>Isolation, diversity and antifungal activity of Actinobacteria from cow dung.</title>
        <authorList>
            <person name="Ling L."/>
        </authorList>
    </citation>
    <scope>NUCLEOTIDE SEQUENCE [LARGE SCALE GENOMIC DNA]</scope>
    <source>
        <strain evidence="6 7">NEAU-LLE</strain>
    </source>
</reference>
<dbReference type="Proteomes" id="UP000262172">
    <property type="component" value="Unassembled WGS sequence"/>
</dbReference>
<evidence type="ECO:0000256" key="1">
    <source>
        <dbReference type="ARBA" id="ARBA00004141"/>
    </source>
</evidence>
<dbReference type="GO" id="GO:0016020">
    <property type="term" value="C:membrane"/>
    <property type="evidence" value="ECO:0007669"/>
    <property type="project" value="UniProtKB-SubCell"/>
</dbReference>
<comment type="caution">
    <text evidence="6">The sequence shown here is derived from an EMBL/GenBank/DDBJ whole genome shotgun (WGS) entry which is preliminary data.</text>
</comment>
<keyword evidence="3 5" id="KW-1133">Transmembrane helix</keyword>
<dbReference type="RefSeq" id="WP_116242597.1">
    <property type="nucleotide sequence ID" value="NZ_QUAB01000044.1"/>
</dbReference>
<dbReference type="AlphaFoldDB" id="A0A371NSD3"/>
<evidence type="ECO:0000313" key="6">
    <source>
        <dbReference type="EMBL" id="REJ04993.1"/>
    </source>
</evidence>
<protein>
    <submittedName>
        <fullName evidence="6">DoxX family protein</fullName>
    </submittedName>
</protein>